<organism evidence="1 2">
    <name type="scientific">Marinobacterium aestuariivivens</name>
    <dbReference type="NCBI Taxonomy" id="1698799"/>
    <lineage>
        <taxon>Bacteria</taxon>
        <taxon>Pseudomonadati</taxon>
        <taxon>Pseudomonadota</taxon>
        <taxon>Gammaproteobacteria</taxon>
        <taxon>Oceanospirillales</taxon>
        <taxon>Oceanospirillaceae</taxon>
        <taxon>Marinobacterium</taxon>
    </lineage>
</organism>
<keyword evidence="2" id="KW-1185">Reference proteome</keyword>
<dbReference type="RefSeq" id="WP_379912057.1">
    <property type="nucleotide sequence ID" value="NZ_JBHSWE010000001.1"/>
</dbReference>
<evidence type="ECO:0000313" key="2">
    <source>
        <dbReference type="Proteomes" id="UP001596422"/>
    </source>
</evidence>
<reference evidence="2" key="1">
    <citation type="journal article" date="2019" name="Int. J. Syst. Evol. Microbiol.">
        <title>The Global Catalogue of Microorganisms (GCM) 10K type strain sequencing project: providing services to taxonomists for standard genome sequencing and annotation.</title>
        <authorList>
            <consortium name="The Broad Institute Genomics Platform"/>
            <consortium name="The Broad Institute Genome Sequencing Center for Infectious Disease"/>
            <person name="Wu L."/>
            <person name="Ma J."/>
        </authorList>
    </citation>
    <scope>NUCLEOTIDE SEQUENCE [LARGE SCALE GENOMIC DNA]</scope>
    <source>
        <strain evidence="2">NBRC 111756</strain>
    </source>
</reference>
<dbReference type="InterPro" id="IPR036249">
    <property type="entry name" value="Thioredoxin-like_sf"/>
</dbReference>
<dbReference type="EMBL" id="JBHSWE010000001">
    <property type="protein sequence ID" value="MFC6673572.1"/>
    <property type="molecule type" value="Genomic_DNA"/>
</dbReference>
<accession>A0ABW2A803</accession>
<dbReference type="InterPro" id="IPR008554">
    <property type="entry name" value="Glutaredoxin-like"/>
</dbReference>
<dbReference type="Proteomes" id="UP001596422">
    <property type="component" value="Unassembled WGS sequence"/>
</dbReference>
<protein>
    <submittedName>
        <fullName evidence="1">Glutaredoxin family protein</fullName>
    </submittedName>
</protein>
<proteinExistence type="predicted"/>
<name>A0ABW2A803_9GAMM</name>
<dbReference type="Gene3D" id="3.40.30.10">
    <property type="entry name" value="Glutaredoxin"/>
    <property type="match status" value="1"/>
</dbReference>
<comment type="caution">
    <text evidence="1">The sequence shown here is derived from an EMBL/GenBank/DDBJ whole genome shotgun (WGS) entry which is preliminary data.</text>
</comment>
<gene>
    <name evidence="1" type="ORF">ACFQDL_28385</name>
</gene>
<sequence>MRHFLLMSTSGCHLCDEAVELIVTTLDPALHSVDEVDIAFDDSLMERYALRIPVLLDEASGAELGWPFDHAGLRTFLASLDA</sequence>
<dbReference type="Pfam" id="PF05768">
    <property type="entry name" value="Glrx-like"/>
    <property type="match status" value="1"/>
</dbReference>
<evidence type="ECO:0000313" key="1">
    <source>
        <dbReference type="EMBL" id="MFC6673572.1"/>
    </source>
</evidence>
<dbReference type="SUPFAM" id="SSF52833">
    <property type="entry name" value="Thioredoxin-like"/>
    <property type="match status" value="1"/>
</dbReference>